<feature type="compositionally biased region" description="Basic residues" evidence="1">
    <location>
        <begin position="106"/>
        <end position="115"/>
    </location>
</feature>
<keyword evidence="3" id="KW-1185">Reference proteome</keyword>
<evidence type="ECO:0000313" key="2">
    <source>
        <dbReference type="EMBL" id="CAG8775246.1"/>
    </source>
</evidence>
<feature type="compositionally biased region" description="Basic and acidic residues" evidence="1">
    <location>
        <begin position="117"/>
        <end position="128"/>
    </location>
</feature>
<sequence length="162" mass="18659">NNIPNARRVMCKKHHIGTTIYQKIIDNQRSFELTKEWYKILESVSISNWISENNQESLQLVSTEHDTSSTNIQKDEVIYIEHPGDDKDGANSYIRLNTVTSERKDKVSRKQKISIKAKGESSPIEKNRITNSSKNNTSRRESDLEKLMKDTKRLALILPSLS</sequence>
<dbReference type="OrthoDB" id="2333711at2759"/>
<evidence type="ECO:0000256" key="1">
    <source>
        <dbReference type="SAM" id="MobiDB-lite"/>
    </source>
</evidence>
<dbReference type="AlphaFoldDB" id="A0A9N9P1A1"/>
<organism evidence="2 3">
    <name type="scientific">Dentiscutata erythropus</name>
    <dbReference type="NCBI Taxonomy" id="1348616"/>
    <lineage>
        <taxon>Eukaryota</taxon>
        <taxon>Fungi</taxon>
        <taxon>Fungi incertae sedis</taxon>
        <taxon>Mucoromycota</taxon>
        <taxon>Glomeromycotina</taxon>
        <taxon>Glomeromycetes</taxon>
        <taxon>Diversisporales</taxon>
        <taxon>Gigasporaceae</taxon>
        <taxon>Dentiscutata</taxon>
    </lineage>
</organism>
<dbReference type="Proteomes" id="UP000789405">
    <property type="component" value="Unassembled WGS sequence"/>
</dbReference>
<dbReference type="EMBL" id="CAJVPY010020359">
    <property type="protein sequence ID" value="CAG8775246.1"/>
    <property type="molecule type" value="Genomic_DNA"/>
</dbReference>
<protein>
    <submittedName>
        <fullName evidence="2">20670_t:CDS:1</fullName>
    </submittedName>
</protein>
<name>A0A9N9P1A1_9GLOM</name>
<proteinExistence type="predicted"/>
<gene>
    <name evidence="2" type="ORF">DERYTH_LOCUS19088</name>
</gene>
<evidence type="ECO:0000313" key="3">
    <source>
        <dbReference type="Proteomes" id="UP000789405"/>
    </source>
</evidence>
<feature type="region of interest" description="Disordered" evidence="1">
    <location>
        <begin position="105"/>
        <end position="145"/>
    </location>
</feature>
<feature type="non-terminal residue" evidence="2">
    <location>
        <position position="162"/>
    </location>
</feature>
<accession>A0A9N9P1A1</accession>
<reference evidence="2" key="1">
    <citation type="submission" date="2021-06" db="EMBL/GenBank/DDBJ databases">
        <authorList>
            <person name="Kallberg Y."/>
            <person name="Tangrot J."/>
            <person name="Rosling A."/>
        </authorList>
    </citation>
    <scope>NUCLEOTIDE SEQUENCE</scope>
    <source>
        <strain evidence="2">MA453B</strain>
    </source>
</reference>
<comment type="caution">
    <text evidence="2">The sequence shown here is derived from an EMBL/GenBank/DDBJ whole genome shotgun (WGS) entry which is preliminary data.</text>
</comment>
<feature type="non-terminal residue" evidence="2">
    <location>
        <position position="1"/>
    </location>
</feature>